<reference evidence="3" key="1">
    <citation type="submission" date="2022-09" db="EMBL/GenBank/DDBJ databases">
        <title>Winslowiella arboricola sp. nov., isolated from bleeding cankers on broadleaf hosts.</title>
        <authorList>
            <person name="Brady C."/>
            <person name="Kaur S."/>
            <person name="Crampton B."/>
            <person name="Maddock D."/>
            <person name="Arnold D."/>
            <person name="Denman S."/>
        </authorList>
    </citation>
    <scope>NUCLEOTIDE SEQUENCE</scope>
    <source>
        <strain evidence="3">BAC 15a-03b</strain>
    </source>
</reference>
<dbReference type="InterPro" id="IPR014914">
    <property type="entry name" value="RES_dom"/>
</dbReference>
<evidence type="ECO:0000259" key="2">
    <source>
        <dbReference type="Pfam" id="PF08808"/>
    </source>
</evidence>
<feature type="domain" description="RES" evidence="2">
    <location>
        <begin position="34"/>
        <end position="103"/>
    </location>
</feature>
<accession>A0A9J6PJ99</accession>
<protein>
    <submittedName>
        <fullName evidence="3">RES family NAD+ phosphorylase</fullName>
    </submittedName>
</protein>
<organism evidence="3 4">
    <name type="scientific">Winslowiella arboricola</name>
    <dbReference type="NCBI Taxonomy" id="2978220"/>
    <lineage>
        <taxon>Bacteria</taxon>
        <taxon>Pseudomonadati</taxon>
        <taxon>Pseudomonadota</taxon>
        <taxon>Gammaproteobacteria</taxon>
        <taxon>Enterobacterales</taxon>
        <taxon>Erwiniaceae</taxon>
        <taxon>Winslowiella</taxon>
    </lineage>
</organism>
<feature type="region of interest" description="Disordered" evidence="1">
    <location>
        <begin position="1"/>
        <end position="24"/>
    </location>
</feature>
<evidence type="ECO:0000256" key="1">
    <source>
        <dbReference type="SAM" id="MobiDB-lite"/>
    </source>
</evidence>
<evidence type="ECO:0000313" key="3">
    <source>
        <dbReference type="EMBL" id="MCU5778401.1"/>
    </source>
</evidence>
<dbReference type="EMBL" id="JAODIM010000041">
    <property type="protein sequence ID" value="MCU5778401.1"/>
    <property type="molecule type" value="Genomic_DNA"/>
</dbReference>
<evidence type="ECO:0000313" key="4">
    <source>
        <dbReference type="Proteomes" id="UP001064262"/>
    </source>
</evidence>
<dbReference type="Pfam" id="PF08808">
    <property type="entry name" value="RES"/>
    <property type="match status" value="1"/>
</dbReference>
<sequence length="125" mass="13719">MVNTKLPRVKKQKLPSPPKNASASMTIWEAEKPIDRIHHPDFTAAQFNPGKGHARFSPMKDQNGAFVPTIYGGENVGVALMETLLHNLPTPCGGYPVEMSELQKLAHSQLVPTQNLALVDLNPRV</sequence>
<dbReference type="AlphaFoldDB" id="A0A9J6PJ99"/>
<keyword evidence="4" id="KW-1185">Reference proteome</keyword>
<gene>
    <name evidence="3" type="ORF">N5923_12960</name>
</gene>
<name>A0A9J6PJ99_9GAMM</name>
<dbReference type="Proteomes" id="UP001064262">
    <property type="component" value="Unassembled WGS sequence"/>
</dbReference>
<dbReference type="RefSeq" id="WP_267143014.1">
    <property type="nucleotide sequence ID" value="NZ_JAODIL010000074.1"/>
</dbReference>
<comment type="caution">
    <text evidence="3">The sequence shown here is derived from an EMBL/GenBank/DDBJ whole genome shotgun (WGS) entry which is preliminary data.</text>
</comment>
<proteinExistence type="predicted"/>